<reference evidence="10" key="1">
    <citation type="submission" date="2015-05" db="EMBL/GenBank/DDBJ databases">
        <title>Draft genome of Nitrosomonas communis strain Nm2.</title>
        <authorList>
            <person name="Kozlowski J.A."/>
            <person name="Kits K.D."/>
            <person name="Stein L.Y."/>
        </authorList>
    </citation>
    <scope>NUCLEOTIDE SEQUENCE [LARGE SCALE GENOMIC DNA]</scope>
    <source>
        <strain evidence="10">Nm2</strain>
    </source>
</reference>
<dbReference type="KEGG" id="nco:AAW31_10065"/>
<keyword evidence="5 6" id="KW-0472">Membrane</keyword>
<feature type="domain" description="ABC3 transporter permease C-terminal" evidence="7">
    <location>
        <begin position="261"/>
        <end position="385"/>
    </location>
</feature>
<evidence type="ECO:0000259" key="7">
    <source>
        <dbReference type="Pfam" id="PF02687"/>
    </source>
</evidence>
<feature type="transmembrane region" description="Helical" evidence="6">
    <location>
        <begin position="430"/>
        <end position="453"/>
    </location>
</feature>
<reference evidence="8 10" key="2">
    <citation type="journal article" date="2016" name="Genome Announc.">
        <title>Genome Sequence of Nitrosomonas communis Strain Nm2, a Mesophilic Ammonia-Oxidizing Bacterium Isolated from Mediterranean Soil.</title>
        <authorList>
            <person name="Kozlowski J.A."/>
            <person name="Kits K.D."/>
            <person name="Stein L.Y."/>
        </authorList>
    </citation>
    <scope>NUCLEOTIDE SEQUENCE [LARGE SCALE GENOMIC DNA]</scope>
    <source>
        <strain evidence="8 10">Nm2</strain>
    </source>
</reference>
<feature type="transmembrane region" description="Helical" evidence="6">
    <location>
        <begin position="357"/>
        <end position="379"/>
    </location>
</feature>
<dbReference type="InterPro" id="IPR038766">
    <property type="entry name" value="Membrane_comp_ABC_pdt"/>
</dbReference>
<accession>A0A0F7KGV0</accession>
<evidence type="ECO:0000256" key="6">
    <source>
        <dbReference type="SAM" id="Phobius"/>
    </source>
</evidence>
<dbReference type="RefSeq" id="WP_046850150.1">
    <property type="nucleotide sequence ID" value="NZ_CP011451.1"/>
</dbReference>
<evidence type="ECO:0000313" key="8">
    <source>
        <dbReference type="EMBL" id="AKH38084.1"/>
    </source>
</evidence>
<sequence>MSRSLLSRWLLLGEWQTHRLQIVVALIAIALGIAMGFSIHLINTAAVNEFSAAAKSLSGQSDFQVRATQPTFDEMLYPLLAQHESVAVASPILEIQAAIPAKSEDDRNNTLKILGIDVYRAVAITPDLVGVPAKGRAFDILSDDAIFLSPAAMEWLEVKQGDQLSLRLGTQTVTLRVAGGLVRAHAGQRIAVMDIGAAQWRFNHVGWLSRIDLKLKQGVNHSAFKEALEKELPAQYLITETVDQERRIHNMSRAYRINLNVLALVALFTGAFLVFSTQVLSTLRRRPQFALLRVLGLTRNQILLQILREGGLLGMMGSLLGLGLGYVFAATALHVYGGDLGGGFFPEIKPAIQMSPLAALLFFILGVSVTLLGSLLPALEAAQAHPASALKSGSEEMALAKLRTPWPALICLLLAAMFTQLPPVAELPLFGYFAIALLLIGGIAWMPSLTALFFSGLFRVFNRLTAGVLTTLALARLANAPQQAAIALGGVLVSFSLMVAMAIMVASFRISVEDWLTRILPADLYVRTEARQDALGFTLQEQQAIAATAGIERIDFIRSLQLTLDPARPSVTLIARPIDQADPGHTLPMTDNALNPAEIPLEAIPIWVSEAMVDLYDYQVGKRVALPLSEAQQDYIVAGVWRDYGRQYGAIQMQLADYQKITGERHVNEVALWLQADVMSAEVMVSLKALPFGESLTFWQPNAIRVISLKIFDRSFAVTYLLELVAVGVGLLGVAASFSAQALRRVKEFGMLRHIGVTRGQIYRMLALEGGLLAGFGITIGFLLGGSISLILIFIVNPQSFHWTMELHPPWQWLLIMAFAMLMAAAVTALLAGRHAVSGNVIRAVKEDW</sequence>
<keyword evidence="4 6" id="KW-1133">Transmembrane helix</keyword>
<keyword evidence="2" id="KW-1003">Cell membrane</keyword>
<dbReference type="PANTHER" id="PTHR30287:SF2">
    <property type="entry name" value="BLL1001 PROTEIN"/>
    <property type="match status" value="1"/>
</dbReference>
<dbReference type="PATRIC" id="fig|44574.3.peg.2439"/>
<evidence type="ECO:0000313" key="11">
    <source>
        <dbReference type="Proteomes" id="UP000324176"/>
    </source>
</evidence>
<feature type="domain" description="ABC3 transporter permease C-terminal" evidence="7">
    <location>
        <begin position="724"/>
        <end position="840"/>
    </location>
</feature>
<dbReference type="EMBL" id="CP011451">
    <property type="protein sequence ID" value="AKH38084.1"/>
    <property type="molecule type" value="Genomic_DNA"/>
</dbReference>
<keyword evidence="10" id="KW-1185">Reference proteome</keyword>
<comment type="subcellular location">
    <subcellularLocation>
        <location evidence="1">Cell membrane</location>
        <topology evidence="1">Multi-pass membrane protein</topology>
    </subcellularLocation>
</comment>
<dbReference type="EMBL" id="VNHT01000022">
    <property type="protein sequence ID" value="TYP88178.1"/>
    <property type="molecule type" value="Genomic_DNA"/>
</dbReference>
<protein>
    <submittedName>
        <fullName evidence="8">Multidrug ABC transporter substrate-binding protein</fullName>
    </submittedName>
    <submittedName>
        <fullName evidence="9">Putative ABC transport system permease protein</fullName>
    </submittedName>
</protein>
<feature type="transmembrane region" description="Helical" evidence="6">
    <location>
        <begin position="772"/>
        <end position="796"/>
    </location>
</feature>
<evidence type="ECO:0000256" key="3">
    <source>
        <dbReference type="ARBA" id="ARBA00022692"/>
    </source>
</evidence>
<dbReference type="AlphaFoldDB" id="A0A0F7KGV0"/>
<feature type="transmembrane region" description="Helical" evidence="6">
    <location>
        <begin position="257"/>
        <end position="277"/>
    </location>
</feature>
<evidence type="ECO:0000256" key="5">
    <source>
        <dbReference type="ARBA" id="ARBA00023136"/>
    </source>
</evidence>
<dbReference type="Pfam" id="PF02687">
    <property type="entry name" value="FtsX"/>
    <property type="match status" value="2"/>
</dbReference>
<reference evidence="9 11" key="3">
    <citation type="submission" date="2019-07" db="EMBL/GenBank/DDBJ databases">
        <title>Active sludge and wastewater microbial communities from Klosterneuburg, Austria.</title>
        <authorList>
            <person name="Wagner M."/>
        </authorList>
    </citation>
    <scope>NUCLEOTIDE SEQUENCE [LARGE SCALE GENOMIC DNA]</scope>
    <source>
        <strain evidence="9 11">Nm2</strain>
    </source>
</reference>
<feature type="transmembrane region" description="Helical" evidence="6">
    <location>
        <begin position="720"/>
        <end position="743"/>
    </location>
</feature>
<evidence type="ECO:0000256" key="4">
    <source>
        <dbReference type="ARBA" id="ARBA00022989"/>
    </source>
</evidence>
<dbReference type="Proteomes" id="UP000324176">
    <property type="component" value="Unassembled WGS sequence"/>
</dbReference>
<evidence type="ECO:0000256" key="2">
    <source>
        <dbReference type="ARBA" id="ARBA00022475"/>
    </source>
</evidence>
<feature type="transmembrane region" description="Helical" evidence="6">
    <location>
        <begin position="484"/>
        <end position="508"/>
    </location>
</feature>
<organism evidence="8 10">
    <name type="scientific">Nitrosomonas communis</name>
    <dbReference type="NCBI Taxonomy" id="44574"/>
    <lineage>
        <taxon>Bacteria</taxon>
        <taxon>Pseudomonadati</taxon>
        <taxon>Pseudomonadota</taxon>
        <taxon>Betaproteobacteria</taxon>
        <taxon>Nitrosomonadales</taxon>
        <taxon>Nitrosomonadaceae</taxon>
        <taxon>Nitrosomonas</taxon>
    </lineage>
</organism>
<evidence type="ECO:0000313" key="9">
    <source>
        <dbReference type="EMBL" id="TYP88178.1"/>
    </source>
</evidence>
<dbReference type="InterPro" id="IPR003838">
    <property type="entry name" value="ABC3_permease_C"/>
</dbReference>
<gene>
    <name evidence="8" type="ORF">AAW31_10065</name>
    <name evidence="9" type="ORF">BCL69_102232</name>
</gene>
<evidence type="ECO:0000313" key="10">
    <source>
        <dbReference type="Proteomes" id="UP000034156"/>
    </source>
</evidence>
<feature type="transmembrane region" description="Helical" evidence="6">
    <location>
        <begin position="811"/>
        <end position="833"/>
    </location>
</feature>
<feature type="transmembrane region" description="Helical" evidence="6">
    <location>
        <begin position="319"/>
        <end position="337"/>
    </location>
</feature>
<evidence type="ECO:0000256" key="1">
    <source>
        <dbReference type="ARBA" id="ARBA00004651"/>
    </source>
</evidence>
<dbReference type="PANTHER" id="PTHR30287">
    <property type="entry name" value="MEMBRANE COMPONENT OF PREDICTED ABC SUPERFAMILY METABOLITE UPTAKE TRANSPORTER"/>
    <property type="match status" value="1"/>
</dbReference>
<dbReference type="GO" id="GO:0005886">
    <property type="term" value="C:plasma membrane"/>
    <property type="evidence" value="ECO:0007669"/>
    <property type="project" value="UniProtKB-SubCell"/>
</dbReference>
<keyword evidence="3 6" id="KW-0812">Transmembrane</keyword>
<proteinExistence type="predicted"/>
<feature type="transmembrane region" description="Helical" evidence="6">
    <location>
        <begin position="20"/>
        <end position="42"/>
    </location>
</feature>
<dbReference type="Proteomes" id="UP000034156">
    <property type="component" value="Chromosome"/>
</dbReference>
<dbReference type="OrthoDB" id="5291724at2"/>
<name>A0A0F7KGV0_9PROT</name>